<comment type="similarity">
    <text evidence="1">Belongs to the HyuE racemase family.</text>
</comment>
<comment type="caution">
    <text evidence="2">The sequence shown here is derived from an EMBL/GenBank/DDBJ whole genome shotgun (WGS) entry which is preliminary data.</text>
</comment>
<dbReference type="PANTHER" id="PTHR28047">
    <property type="entry name" value="PROTEIN DCG1"/>
    <property type="match status" value="1"/>
</dbReference>
<dbReference type="Proteomes" id="UP000823485">
    <property type="component" value="Unassembled WGS sequence"/>
</dbReference>
<dbReference type="InterPro" id="IPR052186">
    <property type="entry name" value="Hydantoin_racemase-like"/>
</dbReference>
<dbReference type="GO" id="GO:0047653">
    <property type="term" value="F:allantoin racemase activity"/>
    <property type="evidence" value="ECO:0007669"/>
    <property type="project" value="UniProtKB-EC"/>
</dbReference>
<dbReference type="Gene3D" id="3.40.50.12500">
    <property type="match status" value="1"/>
</dbReference>
<evidence type="ECO:0000313" key="3">
    <source>
        <dbReference type="Proteomes" id="UP000823485"/>
    </source>
</evidence>
<gene>
    <name evidence="2" type="ORF">JOC94_001955</name>
</gene>
<evidence type="ECO:0000256" key="1">
    <source>
        <dbReference type="ARBA" id="ARBA00038414"/>
    </source>
</evidence>
<dbReference type="InterPro" id="IPR015942">
    <property type="entry name" value="Asp/Glu/hydantoin_racemase"/>
</dbReference>
<dbReference type="PANTHER" id="PTHR28047:SF5">
    <property type="entry name" value="PROTEIN DCG1"/>
    <property type="match status" value="1"/>
</dbReference>
<name>A0ABS2R5V6_9BACI</name>
<keyword evidence="3" id="KW-1185">Reference proteome</keyword>
<dbReference type="Pfam" id="PF01177">
    <property type="entry name" value="Asp_Glu_race"/>
    <property type="match status" value="1"/>
</dbReference>
<keyword evidence="2" id="KW-0413">Isomerase</keyword>
<dbReference type="RefSeq" id="WP_077114406.1">
    <property type="nucleotide sequence ID" value="NZ_JAFBFH010000011.1"/>
</dbReference>
<dbReference type="EC" id="5.1.99.3" evidence="2"/>
<evidence type="ECO:0000313" key="2">
    <source>
        <dbReference type="EMBL" id="MBM7714983.1"/>
    </source>
</evidence>
<organism evidence="2 3">
    <name type="scientific">Siminovitchia thermophila</name>
    <dbReference type="NCBI Taxonomy" id="1245522"/>
    <lineage>
        <taxon>Bacteria</taxon>
        <taxon>Bacillati</taxon>
        <taxon>Bacillota</taxon>
        <taxon>Bacilli</taxon>
        <taxon>Bacillales</taxon>
        <taxon>Bacillaceae</taxon>
        <taxon>Siminovitchia</taxon>
    </lineage>
</organism>
<dbReference type="InterPro" id="IPR001920">
    <property type="entry name" value="Asp/Glu_race"/>
</dbReference>
<dbReference type="SUPFAM" id="SSF53681">
    <property type="entry name" value="Aspartate/glutamate racemase"/>
    <property type="match status" value="1"/>
</dbReference>
<sequence>MQKKILYIDPVYDNSYLRAFKEHFEKIKNDDIDIHVTSLGEKKGPKHVEYSCYEAMVIPDLIKTVKEAQDNQFDGVVIGCFYDPALRACREIADNMIVTAPAEASFTIAKSLGENIAIIVGREKTIPEIKRNIFEYGMERRFSTFKSVGLGVLDFQKDHEVTMRKIRHAAQDAIENHHADVIILGCTAELGFYEELQKELGVPVLDASIAALKYAEFLVEINKTLGWGHSKVNGYESPPPEEARCFGIFDRN</sequence>
<proteinExistence type="inferred from homology"/>
<dbReference type="InterPro" id="IPR053714">
    <property type="entry name" value="Iso_Racemase_Enz_sf"/>
</dbReference>
<accession>A0ABS2R5V6</accession>
<dbReference type="EMBL" id="JAFBFH010000011">
    <property type="protein sequence ID" value="MBM7714983.1"/>
    <property type="molecule type" value="Genomic_DNA"/>
</dbReference>
<reference evidence="2 3" key="1">
    <citation type="submission" date="2021-01" db="EMBL/GenBank/DDBJ databases">
        <title>Genomic Encyclopedia of Type Strains, Phase IV (KMG-IV): sequencing the most valuable type-strain genomes for metagenomic binning, comparative biology and taxonomic classification.</title>
        <authorList>
            <person name="Goeker M."/>
        </authorList>
    </citation>
    <scope>NUCLEOTIDE SEQUENCE [LARGE SCALE GENOMIC DNA]</scope>
    <source>
        <strain evidence="2 3">DSM 105453</strain>
    </source>
</reference>
<protein>
    <submittedName>
        <fullName evidence="2">Allantoin racemase</fullName>
        <ecNumber evidence="2">5.1.99.3</ecNumber>
    </submittedName>
</protein>